<organism evidence="2 3">
    <name type="scientific">Pseudozobellia thermophila</name>
    <dbReference type="NCBI Taxonomy" id="192903"/>
    <lineage>
        <taxon>Bacteria</taxon>
        <taxon>Pseudomonadati</taxon>
        <taxon>Bacteroidota</taxon>
        <taxon>Flavobacteriia</taxon>
        <taxon>Flavobacteriales</taxon>
        <taxon>Flavobacteriaceae</taxon>
        <taxon>Pseudozobellia</taxon>
    </lineage>
</organism>
<evidence type="ECO:0000313" key="3">
    <source>
        <dbReference type="Proteomes" id="UP000184543"/>
    </source>
</evidence>
<dbReference type="Proteomes" id="UP000184543">
    <property type="component" value="Unassembled WGS sequence"/>
</dbReference>
<reference evidence="3" key="1">
    <citation type="submission" date="2016-11" db="EMBL/GenBank/DDBJ databases">
        <authorList>
            <person name="Varghese N."/>
            <person name="Submissions S."/>
        </authorList>
    </citation>
    <scope>NUCLEOTIDE SEQUENCE [LARGE SCALE GENOMIC DNA]</scope>
    <source>
        <strain evidence="3">DSM 19858</strain>
    </source>
</reference>
<keyword evidence="1" id="KW-1133">Transmembrane helix</keyword>
<proteinExistence type="predicted"/>
<dbReference type="EMBL" id="FQYU01000003">
    <property type="protein sequence ID" value="SHJ24603.1"/>
    <property type="molecule type" value="Genomic_DNA"/>
</dbReference>
<sequence>MFSTGQIIFALLFAIAFVIVIIVSYKKDKKLHAKNYKGVTWVGLGFALFIAILLLLKYYLKN</sequence>
<feature type="transmembrane region" description="Helical" evidence="1">
    <location>
        <begin position="6"/>
        <end position="26"/>
    </location>
</feature>
<accession>A0A1M6HR37</accession>
<dbReference type="AlphaFoldDB" id="A0A1M6HR37"/>
<keyword evidence="1" id="KW-0472">Membrane</keyword>
<protein>
    <submittedName>
        <fullName evidence="2">Uncharacterized protein</fullName>
    </submittedName>
</protein>
<keyword evidence="1" id="KW-0812">Transmembrane</keyword>
<keyword evidence="3" id="KW-1185">Reference proteome</keyword>
<feature type="transmembrane region" description="Helical" evidence="1">
    <location>
        <begin position="38"/>
        <end position="60"/>
    </location>
</feature>
<name>A0A1M6HR37_9FLAO</name>
<gene>
    <name evidence="2" type="ORF">SAMN04488513_103143</name>
</gene>
<evidence type="ECO:0000313" key="2">
    <source>
        <dbReference type="EMBL" id="SHJ24603.1"/>
    </source>
</evidence>
<evidence type="ECO:0000256" key="1">
    <source>
        <dbReference type="SAM" id="Phobius"/>
    </source>
</evidence>
<dbReference type="STRING" id="192903.SAMN04488513_103143"/>